<keyword evidence="4" id="KW-1185">Reference proteome</keyword>
<keyword evidence="2" id="KW-0472">Membrane</keyword>
<feature type="compositionally biased region" description="Gly residues" evidence="1">
    <location>
        <begin position="183"/>
        <end position="209"/>
    </location>
</feature>
<evidence type="ECO:0008006" key="5">
    <source>
        <dbReference type="Google" id="ProtNLM"/>
    </source>
</evidence>
<evidence type="ECO:0000256" key="2">
    <source>
        <dbReference type="SAM" id="Phobius"/>
    </source>
</evidence>
<keyword evidence="2" id="KW-1133">Transmembrane helix</keyword>
<dbReference type="AlphaFoldDB" id="A0A0D3IVL2"/>
<dbReference type="HOGENOM" id="CLU_1051442_0_0_1"/>
<reference evidence="3" key="2">
    <citation type="submission" date="2024-10" db="UniProtKB">
        <authorList>
            <consortium name="EnsemblProtists"/>
        </authorList>
    </citation>
    <scope>IDENTIFICATION</scope>
</reference>
<name>A0A0D3IVL2_EMIH1</name>
<organism evidence="3 4">
    <name type="scientific">Emiliania huxleyi (strain CCMP1516)</name>
    <dbReference type="NCBI Taxonomy" id="280463"/>
    <lineage>
        <taxon>Eukaryota</taxon>
        <taxon>Haptista</taxon>
        <taxon>Haptophyta</taxon>
        <taxon>Prymnesiophyceae</taxon>
        <taxon>Isochrysidales</taxon>
        <taxon>Noelaerhabdaceae</taxon>
        <taxon>Emiliania</taxon>
    </lineage>
</organism>
<dbReference type="RefSeq" id="XP_005767726.1">
    <property type="nucleotide sequence ID" value="XM_005767669.1"/>
</dbReference>
<dbReference type="Proteomes" id="UP000013827">
    <property type="component" value="Unassembled WGS sequence"/>
</dbReference>
<feature type="region of interest" description="Disordered" evidence="1">
    <location>
        <begin position="182"/>
        <end position="230"/>
    </location>
</feature>
<evidence type="ECO:0000313" key="4">
    <source>
        <dbReference type="Proteomes" id="UP000013827"/>
    </source>
</evidence>
<accession>A0A0D3IVL2</accession>
<feature type="transmembrane region" description="Helical" evidence="2">
    <location>
        <begin position="237"/>
        <end position="259"/>
    </location>
</feature>
<reference evidence="4" key="1">
    <citation type="journal article" date="2013" name="Nature">
        <title>Pan genome of the phytoplankton Emiliania underpins its global distribution.</title>
        <authorList>
            <person name="Read B.A."/>
            <person name="Kegel J."/>
            <person name="Klute M.J."/>
            <person name="Kuo A."/>
            <person name="Lefebvre S.C."/>
            <person name="Maumus F."/>
            <person name="Mayer C."/>
            <person name="Miller J."/>
            <person name="Monier A."/>
            <person name="Salamov A."/>
            <person name="Young J."/>
            <person name="Aguilar M."/>
            <person name="Claverie J.M."/>
            <person name="Frickenhaus S."/>
            <person name="Gonzalez K."/>
            <person name="Herman E.K."/>
            <person name="Lin Y.C."/>
            <person name="Napier J."/>
            <person name="Ogata H."/>
            <person name="Sarno A.F."/>
            <person name="Shmutz J."/>
            <person name="Schroeder D."/>
            <person name="de Vargas C."/>
            <person name="Verret F."/>
            <person name="von Dassow P."/>
            <person name="Valentin K."/>
            <person name="Van de Peer Y."/>
            <person name="Wheeler G."/>
            <person name="Dacks J.B."/>
            <person name="Delwiche C.F."/>
            <person name="Dyhrman S.T."/>
            <person name="Glockner G."/>
            <person name="John U."/>
            <person name="Richards T."/>
            <person name="Worden A.Z."/>
            <person name="Zhang X."/>
            <person name="Grigoriev I.V."/>
            <person name="Allen A.E."/>
            <person name="Bidle K."/>
            <person name="Borodovsky M."/>
            <person name="Bowler C."/>
            <person name="Brownlee C."/>
            <person name="Cock J.M."/>
            <person name="Elias M."/>
            <person name="Gladyshev V.N."/>
            <person name="Groth M."/>
            <person name="Guda C."/>
            <person name="Hadaegh A."/>
            <person name="Iglesias-Rodriguez M.D."/>
            <person name="Jenkins J."/>
            <person name="Jones B.M."/>
            <person name="Lawson T."/>
            <person name="Leese F."/>
            <person name="Lindquist E."/>
            <person name="Lobanov A."/>
            <person name="Lomsadze A."/>
            <person name="Malik S.B."/>
            <person name="Marsh M.E."/>
            <person name="Mackinder L."/>
            <person name="Mock T."/>
            <person name="Mueller-Roeber B."/>
            <person name="Pagarete A."/>
            <person name="Parker M."/>
            <person name="Probert I."/>
            <person name="Quesneville H."/>
            <person name="Raines C."/>
            <person name="Rensing S.A."/>
            <person name="Riano-Pachon D.M."/>
            <person name="Richier S."/>
            <person name="Rokitta S."/>
            <person name="Shiraiwa Y."/>
            <person name="Soanes D.M."/>
            <person name="van der Giezen M."/>
            <person name="Wahlund T.M."/>
            <person name="Williams B."/>
            <person name="Wilson W."/>
            <person name="Wolfe G."/>
            <person name="Wurch L.L."/>
        </authorList>
    </citation>
    <scope>NUCLEOTIDE SEQUENCE</scope>
</reference>
<sequence>MSFDEEPAVVLLCVPDDAVAFDGAGAGSLALTNLSRASCVCFRVQATDTQLEAAPSDGVLPPGKQVQVRLRLTAAGAPERVIVRYALLPQNCRGAQVSTHLDSLRDAWGSDARHCQHLLRATRGAASAEADTASSLIRTVTGGGGARERLAAAERLALLRSVELLRAEEELLKAQERISALEEGGGGNGGGGGGDGDGDGDGGGGGGGAASKAPREAQPQRKSSGPGGRVVRSTGSVLALVASHLVVGAAAALAGALYADAIIGV</sequence>
<dbReference type="GeneID" id="17261443"/>
<protein>
    <recommendedName>
        <fullName evidence="5">MSP domain-containing protein</fullName>
    </recommendedName>
</protein>
<dbReference type="EnsemblProtists" id="EOD15297">
    <property type="protein sequence ID" value="EOD15297"/>
    <property type="gene ID" value="EMIHUDRAFT_103280"/>
</dbReference>
<proteinExistence type="predicted"/>
<evidence type="ECO:0000313" key="3">
    <source>
        <dbReference type="EnsemblProtists" id="EOD15297"/>
    </source>
</evidence>
<dbReference type="PaxDb" id="2903-EOD15297"/>
<keyword evidence="2" id="KW-0812">Transmembrane</keyword>
<dbReference type="KEGG" id="ehx:EMIHUDRAFT_103280"/>
<evidence type="ECO:0000256" key="1">
    <source>
        <dbReference type="SAM" id="MobiDB-lite"/>
    </source>
</evidence>